<dbReference type="GO" id="GO:0008237">
    <property type="term" value="F:metallopeptidase activity"/>
    <property type="evidence" value="ECO:0007669"/>
    <property type="project" value="InterPro"/>
</dbReference>
<dbReference type="Gene3D" id="3.40.390.10">
    <property type="entry name" value="Collagenase (Catalytic Domain)"/>
    <property type="match status" value="1"/>
</dbReference>
<dbReference type="InterPro" id="IPR019026">
    <property type="entry name" value="Peptidase_M64_IgA"/>
</dbReference>
<comment type="caution">
    <text evidence="2">The sequence shown here is derived from an EMBL/GenBank/DDBJ whole genome shotgun (WGS) entry which is preliminary data.</text>
</comment>
<evidence type="ECO:0000313" key="2">
    <source>
        <dbReference type="EMBL" id="KAA5384528.1"/>
    </source>
</evidence>
<evidence type="ECO:0000259" key="1">
    <source>
        <dbReference type="Pfam" id="PF13004"/>
    </source>
</evidence>
<dbReference type="InterPro" id="IPR024079">
    <property type="entry name" value="MetalloPept_cat_dom_sf"/>
</dbReference>
<accession>A0A076IMZ6</accession>
<dbReference type="Pfam" id="PF13004">
    <property type="entry name" value="BACON"/>
    <property type="match status" value="1"/>
</dbReference>
<name>A0A076IMZ6_9BACT</name>
<dbReference type="InterPro" id="IPR024361">
    <property type="entry name" value="BACON"/>
</dbReference>
<dbReference type="CDD" id="cd14948">
    <property type="entry name" value="BACON"/>
    <property type="match status" value="1"/>
</dbReference>
<dbReference type="EMBL" id="VVZB01000003">
    <property type="protein sequence ID" value="KAA5384528.1"/>
    <property type="molecule type" value="Genomic_DNA"/>
</dbReference>
<dbReference type="PROSITE" id="PS51257">
    <property type="entry name" value="PROKAR_LIPOPROTEIN"/>
    <property type="match status" value="1"/>
</dbReference>
<proteinExistence type="predicted"/>
<dbReference type="eggNOG" id="COG4886">
    <property type="taxonomic scope" value="Bacteria"/>
</dbReference>
<dbReference type="Gene3D" id="2.60.40.10">
    <property type="entry name" value="Immunoglobulins"/>
    <property type="match status" value="1"/>
</dbReference>
<dbReference type="AlphaFoldDB" id="A0A076IMZ6"/>
<reference evidence="2 3" key="1">
    <citation type="journal article" date="2019" name="Nat. Med.">
        <title>A library of human gut bacterial isolates paired with longitudinal multiomics data enables mechanistic microbiome research.</title>
        <authorList>
            <person name="Poyet M."/>
            <person name="Groussin M."/>
            <person name="Gibbons S.M."/>
            <person name="Avila-Pacheco J."/>
            <person name="Jiang X."/>
            <person name="Kearney S.M."/>
            <person name="Perrotta A.R."/>
            <person name="Berdy B."/>
            <person name="Zhao S."/>
            <person name="Lieberman T.D."/>
            <person name="Swanson P.K."/>
            <person name="Smith M."/>
            <person name="Roesemann S."/>
            <person name="Alexander J.E."/>
            <person name="Rich S.A."/>
            <person name="Livny J."/>
            <person name="Vlamakis H."/>
            <person name="Clish C."/>
            <person name="Bullock K."/>
            <person name="Deik A."/>
            <person name="Scott J."/>
            <person name="Pierce K.A."/>
            <person name="Xavier R.J."/>
            <person name="Alm E.J."/>
        </authorList>
    </citation>
    <scope>NUCLEOTIDE SEQUENCE [LARGE SCALE GENOMIC DNA]</scope>
    <source>
        <strain evidence="2 3">BIOML-A5</strain>
    </source>
</reference>
<feature type="domain" description="BACON" evidence="1">
    <location>
        <begin position="82"/>
        <end position="133"/>
    </location>
</feature>
<dbReference type="KEGG" id="bdo:EL88_01890"/>
<gene>
    <name evidence="2" type="ORF">F2Y61_09695</name>
</gene>
<dbReference type="Proteomes" id="UP000347681">
    <property type="component" value="Unassembled WGS sequence"/>
</dbReference>
<dbReference type="InterPro" id="IPR013783">
    <property type="entry name" value="Ig-like_fold"/>
</dbReference>
<organism evidence="2 3">
    <name type="scientific">Phocaeicola dorei</name>
    <dbReference type="NCBI Taxonomy" id="357276"/>
    <lineage>
        <taxon>Bacteria</taxon>
        <taxon>Pseudomonadati</taxon>
        <taxon>Bacteroidota</taxon>
        <taxon>Bacteroidia</taxon>
        <taxon>Bacteroidales</taxon>
        <taxon>Bacteroidaceae</taxon>
        <taxon>Phocaeicola</taxon>
    </lineage>
</organism>
<evidence type="ECO:0000313" key="3">
    <source>
        <dbReference type="Proteomes" id="UP000347681"/>
    </source>
</evidence>
<sequence>MVGKMKKISFLFVFLYFITLLFVVACSETGELPVAPVPEIPSITIPSTENTRLVFTSDGGEDTLAFIATTGWSVAIKTADLAGDWLAVSPLTGNKGDNELIITLASNPSAEDREGEVIIQCGEVADTVIVRQNFNYLATLSKDGDVRTWQEHTKGWGINLVMMGDGFVEMDMGRGGKYEVMMQKAMDSYFSVEPMHSLREYFDVYSVTVVSVSDSIDGGTALGTTFTGGTSIKGDNEKCKQYATKVPLLGNSVRNTPMIVVMNSPRYAGTTYMHSLGYSIAFCPYVDNDDERFAQIIHHEAVGHGFGYLGDEYDDVYDGEIPPNVMAELKEIADRYGWYSNIDFTPDITKVKWNYFISDKRYVNERLGAWEGAYGYRSGVWRPTNISIMLYNVGGFNAPCREAIYRRVMKLAGESYSRDKFLEYDAVNRKSALKRMNAGSVDRNHFIPLASPVIID</sequence>
<protein>
    <recommendedName>
        <fullName evidence="1">BACON domain-containing protein</fullName>
    </recommendedName>
</protein>
<dbReference type="Pfam" id="PF09471">
    <property type="entry name" value="Peptidase_M64"/>
    <property type="match status" value="1"/>
</dbReference>